<dbReference type="OrthoDB" id="85381at2157"/>
<accession>G4RKK9</accession>
<sequence>MAAVGIAGLPGSGKTLITSLFVKRGFKSLTMGDVIRKYAETRGITPDEAAVLIRLERGMRAVVSSLGITRGHDKVVIDGLRSLEEAEALEEMFGRFYLVYVVASRRTRLKRLQARGRSDDPASLAEFAMREYRELKFGVASLLSRADFIIVNEDKSIEELESEIDAIVRTL</sequence>
<keyword evidence="2" id="KW-1185">Reference proteome</keyword>
<dbReference type="STRING" id="768679.TTX_1474"/>
<proteinExistence type="predicted"/>
<evidence type="ECO:0000313" key="1">
    <source>
        <dbReference type="EMBL" id="CCC82104.1"/>
    </source>
</evidence>
<dbReference type="PANTHER" id="PTHR41930:SF1">
    <property type="entry name" value="DEPHOSPHO-COA KINASE"/>
    <property type="match status" value="1"/>
</dbReference>
<name>G4RKK9_THETK</name>
<dbReference type="PaxDb" id="768679-TTX_1474"/>
<gene>
    <name evidence="1" type="primary">CoaE</name>
    <name evidence="1" type="ordered locus">TTX_1474</name>
</gene>
<evidence type="ECO:0000313" key="2">
    <source>
        <dbReference type="Proteomes" id="UP000002654"/>
    </source>
</evidence>
<dbReference type="PANTHER" id="PTHR41930">
    <property type="entry name" value="UPF0200 PROTEIN MJ1399"/>
    <property type="match status" value="1"/>
</dbReference>
<reference evidence="1 2" key="1">
    <citation type="journal article" date="2011" name="PLoS ONE">
        <title>The complete genome sequence of Thermoproteus tenax: a physiologically versatile member of the Crenarchaeota.</title>
        <authorList>
            <person name="Siebers B."/>
            <person name="Zaparty M."/>
            <person name="Raddatz G."/>
            <person name="Tjaden B."/>
            <person name="Albers S.V."/>
            <person name="Bell S.D."/>
            <person name="Blombach F."/>
            <person name="Kletzin A."/>
            <person name="Kyrpides N."/>
            <person name="Lanz C."/>
            <person name="Plagens A."/>
            <person name="Rampp M."/>
            <person name="Rosinus A."/>
            <person name="von Jan M."/>
            <person name="Makarova K.S."/>
            <person name="Klenk H.P."/>
            <person name="Schuster S.C."/>
            <person name="Hensel R."/>
        </authorList>
    </citation>
    <scope>NUCLEOTIDE SEQUENCE [LARGE SCALE GENOMIC DNA]</scope>
    <source>
        <strain evidence="2">ATCC 35583 / DSM 2078 / JCM 9277 / NBRC 100435 / Kra 1</strain>
    </source>
</reference>
<dbReference type="EMBL" id="FN869859">
    <property type="protein sequence ID" value="CCC82104.1"/>
    <property type="molecule type" value="Genomic_DNA"/>
</dbReference>
<dbReference type="KEGG" id="ttn:TTX_1474"/>
<dbReference type="InterPro" id="IPR027417">
    <property type="entry name" value="P-loop_NTPase"/>
</dbReference>
<dbReference type="GeneID" id="11262356"/>
<dbReference type="PATRIC" id="fig|768679.9.peg.1495"/>
<dbReference type="Gene3D" id="3.40.50.300">
    <property type="entry name" value="P-loop containing nucleotide triphosphate hydrolases"/>
    <property type="match status" value="1"/>
</dbReference>
<keyword evidence="1" id="KW-0808">Transferase</keyword>
<dbReference type="HOGENOM" id="CLU_096329_1_0_2"/>
<protein>
    <submittedName>
        <fullName evidence="1">Adenylate kinase</fullName>
    </submittedName>
</protein>
<dbReference type="Proteomes" id="UP000002654">
    <property type="component" value="Chromosome"/>
</dbReference>
<dbReference type="RefSeq" id="WP_014127358.1">
    <property type="nucleotide sequence ID" value="NC_016070.1"/>
</dbReference>
<organism evidence="1 2">
    <name type="scientific">Thermoproteus tenax (strain ATCC 35583 / DSM 2078 / JCM 9277 / NBRC 100435 / Kra 1)</name>
    <dbReference type="NCBI Taxonomy" id="768679"/>
    <lineage>
        <taxon>Archaea</taxon>
        <taxon>Thermoproteota</taxon>
        <taxon>Thermoprotei</taxon>
        <taxon>Thermoproteales</taxon>
        <taxon>Thermoproteaceae</taxon>
        <taxon>Thermoproteus</taxon>
    </lineage>
</organism>
<dbReference type="SUPFAM" id="SSF52540">
    <property type="entry name" value="P-loop containing nucleoside triphosphate hydrolases"/>
    <property type="match status" value="1"/>
</dbReference>
<dbReference type="eggNOG" id="arCOG01045">
    <property type="taxonomic scope" value="Archaea"/>
</dbReference>
<keyword evidence="1" id="KW-0418">Kinase</keyword>
<dbReference type="Pfam" id="PF13238">
    <property type="entry name" value="AAA_18"/>
    <property type="match status" value="1"/>
</dbReference>
<dbReference type="GO" id="GO:0016301">
    <property type="term" value="F:kinase activity"/>
    <property type="evidence" value="ECO:0007669"/>
    <property type="project" value="UniProtKB-KW"/>
</dbReference>
<dbReference type="AlphaFoldDB" id="G4RKK9"/>